<keyword evidence="3" id="KW-1185">Reference proteome</keyword>
<keyword evidence="1" id="KW-0472">Membrane</keyword>
<dbReference type="EMBL" id="VDLU01000001">
    <property type="protein sequence ID" value="TNJ30703.1"/>
    <property type="molecule type" value="Genomic_DNA"/>
</dbReference>
<evidence type="ECO:0000313" key="3">
    <source>
        <dbReference type="Proteomes" id="UP000315496"/>
    </source>
</evidence>
<keyword evidence="1" id="KW-0812">Transmembrane</keyword>
<protein>
    <submittedName>
        <fullName evidence="2">Uncharacterized protein</fullName>
    </submittedName>
</protein>
<feature type="transmembrane region" description="Helical" evidence="1">
    <location>
        <begin position="28"/>
        <end position="48"/>
    </location>
</feature>
<proteinExistence type="predicted"/>
<dbReference type="VEuPathDB" id="GiardiaDB:GMRT_13680"/>
<comment type="caution">
    <text evidence="2">The sequence shown here is derived from an EMBL/GenBank/DDBJ whole genome shotgun (WGS) entry which is preliminary data.</text>
</comment>
<reference evidence="2 3" key="1">
    <citation type="submission" date="2019-05" db="EMBL/GenBank/DDBJ databases">
        <title>The compact genome of Giardia muris reveals important steps in the evolution of intestinal protozoan parasites.</title>
        <authorList>
            <person name="Xu F."/>
            <person name="Jimenez-Gonzalez A."/>
            <person name="Einarsson E."/>
            <person name="Astvaldsson A."/>
            <person name="Peirasmaki D."/>
            <person name="Eckmann L."/>
            <person name="Andersson J.O."/>
            <person name="Svard S.G."/>
            <person name="Jerlstrom-Hultqvist J."/>
        </authorList>
    </citation>
    <scope>NUCLEOTIDE SEQUENCE [LARGE SCALE GENOMIC DNA]</scope>
    <source>
        <strain evidence="2 3">Roberts-Thomson</strain>
    </source>
</reference>
<feature type="transmembrane region" description="Helical" evidence="1">
    <location>
        <begin position="78"/>
        <end position="98"/>
    </location>
</feature>
<dbReference type="AlphaFoldDB" id="A0A4Z1T987"/>
<dbReference type="Proteomes" id="UP000315496">
    <property type="component" value="Chromosome 1"/>
</dbReference>
<keyword evidence="1" id="KW-1133">Transmembrane helix</keyword>
<evidence type="ECO:0000256" key="1">
    <source>
        <dbReference type="SAM" id="Phobius"/>
    </source>
</evidence>
<dbReference type="OrthoDB" id="10254761at2759"/>
<sequence length="117" mass="12892">MIKMVKFGVLQEAITLLLAGQTPLQRRITHLVAVQGALCLLALLYCLMTRYTHHYKLLYCITAMVGLTAATAEAGRNGTAAGLLGACVLVSYALSHILSRQWVFPLHVDDIHDYPLR</sequence>
<gene>
    <name evidence="2" type="ORF">GMRT_13680</name>
</gene>
<accession>A0A4Z1T987</accession>
<evidence type="ECO:0000313" key="2">
    <source>
        <dbReference type="EMBL" id="TNJ30703.1"/>
    </source>
</evidence>
<name>A0A4Z1T987_GIAMU</name>
<organism evidence="2 3">
    <name type="scientific">Giardia muris</name>
    <dbReference type="NCBI Taxonomy" id="5742"/>
    <lineage>
        <taxon>Eukaryota</taxon>
        <taxon>Metamonada</taxon>
        <taxon>Diplomonadida</taxon>
        <taxon>Hexamitidae</taxon>
        <taxon>Giardiinae</taxon>
        <taxon>Giardia</taxon>
    </lineage>
</organism>